<comment type="caution">
    <text evidence="1">The sequence shown here is derived from an EMBL/GenBank/DDBJ whole genome shotgun (WGS) entry which is preliminary data.</text>
</comment>
<reference evidence="1 2" key="1">
    <citation type="submission" date="2021-06" db="EMBL/GenBank/DDBJ databases">
        <authorList>
            <person name="Criscuolo A."/>
        </authorList>
    </citation>
    <scope>NUCLEOTIDE SEQUENCE [LARGE SCALE GENOMIC DNA]</scope>
    <source>
        <strain evidence="2">CIP 111802</strain>
    </source>
</reference>
<dbReference type="Proteomes" id="UP000730618">
    <property type="component" value="Unassembled WGS sequence"/>
</dbReference>
<dbReference type="EMBL" id="CAJVCE010000001">
    <property type="protein sequence ID" value="CAG7613962.1"/>
    <property type="molecule type" value="Genomic_DNA"/>
</dbReference>
<organism evidence="1 2">
    <name type="scientific">Paenibacillus allorhizosphaerae</name>
    <dbReference type="NCBI Taxonomy" id="2849866"/>
    <lineage>
        <taxon>Bacteria</taxon>
        <taxon>Bacillati</taxon>
        <taxon>Bacillota</taxon>
        <taxon>Bacilli</taxon>
        <taxon>Bacillales</taxon>
        <taxon>Paenibacillaceae</taxon>
        <taxon>Paenibacillus</taxon>
    </lineage>
</organism>
<keyword evidence="2" id="KW-1185">Reference proteome</keyword>
<proteinExistence type="predicted"/>
<sequence>MLNQTTPMFLRQADLVIIDSDRLGDEKCGEWEDYGTQDIFRIPVLERIAENIYFTG</sequence>
<evidence type="ECO:0000313" key="1">
    <source>
        <dbReference type="EMBL" id="CAG7613962.1"/>
    </source>
</evidence>
<dbReference type="RefSeq" id="WP_218096433.1">
    <property type="nucleotide sequence ID" value="NZ_CAJVCE010000001.1"/>
</dbReference>
<evidence type="ECO:0000313" key="2">
    <source>
        <dbReference type="Proteomes" id="UP000730618"/>
    </source>
</evidence>
<gene>
    <name evidence="1" type="ORF">PAECIP111802_00030</name>
</gene>
<name>A0ABM8V9P8_9BACL</name>
<protein>
    <submittedName>
        <fullName evidence="1">Uncharacterized protein</fullName>
    </submittedName>
</protein>
<accession>A0ABM8V9P8</accession>